<reference evidence="3 4" key="1">
    <citation type="journal article" date="2005" name="Genome Res.">
        <title>Complete genome sequence of the hyperthermophilic archaeon Thermococcus kodakaraensis KOD1 and comparison with Pyrococcus genomes.</title>
        <authorList>
            <person name="Fukui T."/>
            <person name="Atomi H."/>
            <person name="Kanai T."/>
            <person name="Matsumi R."/>
            <person name="Fujiwara S."/>
            <person name="Imanaka T."/>
        </authorList>
    </citation>
    <scope>NUCLEOTIDE SEQUENCE [LARGE SCALE GENOMIC DNA]</scope>
    <source>
        <strain evidence="4">ATCC BAA-918 / JCM 12380 / KOD1</strain>
    </source>
</reference>
<dbReference type="RefSeq" id="WP_011250738.1">
    <property type="nucleotide sequence ID" value="NC_006624.1"/>
</dbReference>
<dbReference type="GeneID" id="78448317"/>
<dbReference type="KEGG" id="tko:TK1787"/>
<accession>Q5JJ76</accession>
<dbReference type="InParanoid" id="Q5JJ76"/>
<feature type="transmembrane region" description="Helical" evidence="1">
    <location>
        <begin position="87"/>
        <end position="107"/>
    </location>
</feature>
<name>Q5JJ76_THEKO</name>
<feature type="transmembrane region" description="Helical" evidence="1">
    <location>
        <begin position="164"/>
        <end position="183"/>
    </location>
</feature>
<feature type="transmembrane region" description="Helical" evidence="1">
    <location>
        <begin position="340"/>
        <end position="358"/>
    </location>
</feature>
<dbReference type="PANTHER" id="PTHR42204">
    <property type="entry name" value="INTEGRAL MEMBRANE PROTEIN"/>
    <property type="match status" value="1"/>
</dbReference>
<dbReference type="PATRIC" id="fig|69014.16.peg.1743"/>
<keyword evidence="1" id="KW-0472">Membrane</keyword>
<dbReference type="HOGENOM" id="CLU_043916_0_0_2"/>
<keyword evidence="1" id="KW-0812">Transmembrane</keyword>
<sequence>MLRDLLLGVLFGTFTGLTPGIHVNTLAVLLNGALLPSLTLFAMGLTHTYLDAFPSTFLGIPDEGTALSILPAHRLVLAGKGMEVIRIALYSSFLGTLFFTPLVPLYLAIAPMYTFTIGKAVVLLLMILLVLTEKGTKKLWAASIVILSGLVGLMILRISLNEPLYHLLTGLFGVPVILIALFYETSEVSPGSAELEMDTKSLVLFSFMGTLLGMIASLVPAFTSSQAALIGSFFSKDERSFLAVVYSTNTANFLFSLVNFLETGRARNGIVMRMSPMGLSTLYTFILASLFVGILVMLYGEVISKILASIVFKIPYRALNLGVLVFLIILSAYFDGASGILALAASSIVGILAVLLGVKRTNCMGALMVPVLLG</sequence>
<evidence type="ECO:0000259" key="2">
    <source>
        <dbReference type="Pfam" id="PF01970"/>
    </source>
</evidence>
<dbReference type="AlphaFoldDB" id="Q5JJ76"/>
<feature type="transmembrane region" description="Helical" evidence="1">
    <location>
        <begin position="30"/>
        <end position="50"/>
    </location>
</feature>
<feature type="transmembrane region" description="Helical" evidence="1">
    <location>
        <begin position="203"/>
        <end position="223"/>
    </location>
</feature>
<dbReference type="Pfam" id="PF01970">
    <property type="entry name" value="TctA"/>
    <property type="match status" value="1"/>
</dbReference>
<dbReference type="EMBL" id="AP006878">
    <property type="protein sequence ID" value="BAD85976.1"/>
    <property type="molecule type" value="Genomic_DNA"/>
</dbReference>
<dbReference type="STRING" id="69014.TK1787"/>
<feature type="transmembrane region" description="Helical" evidence="1">
    <location>
        <begin position="139"/>
        <end position="158"/>
    </location>
</feature>
<dbReference type="EnsemblBacteria" id="BAD85976">
    <property type="protein sequence ID" value="BAD85976"/>
    <property type="gene ID" value="TK1787"/>
</dbReference>
<organism evidence="3 4">
    <name type="scientific">Thermococcus kodakarensis (strain ATCC BAA-918 / JCM 12380 / KOD1)</name>
    <name type="common">Pyrococcus kodakaraensis (strain KOD1)</name>
    <dbReference type="NCBI Taxonomy" id="69014"/>
    <lineage>
        <taxon>Archaea</taxon>
        <taxon>Methanobacteriati</taxon>
        <taxon>Methanobacteriota</taxon>
        <taxon>Thermococci</taxon>
        <taxon>Thermococcales</taxon>
        <taxon>Thermococcaceae</taxon>
        <taxon>Thermococcus</taxon>
    </lineage>
</organism>
<dbReference type="InterPro" id="IPR002823">
    <property type="entry name" value="DUF112_TM"/>
</dbReference>
<protein>
    <submittedName>
        <fullName evidence="3">Hypothetical membrane protein, conserved, DUF112 family</fullName>
    </submittedName>
</protein>
<proteinExistence type="predicted"/>
<dbReference type="PhylomeDB" id="Q5JJ76"/>
<evidence type="ECO:0000256" key="1">
    <source>
        <dbReference type="SAM" id="Phobius"/>
    </source>
</evidence>
<dbReference type="eggNOG" id="arCOG04469">
    <property type="taxonomic scope" value="Archaea"/>
</dbReference>
<feature type="transmembrane region" description="Helical" evidence="1">
    <location>
        <begin position="282"/>
        <end position="302"/>
    </location>
</feature>
<dbReference type="OrthoDB" id="53365at2157"/>
<feature type="domain" description="DUF112" evidence="2">
    <location>
        <begin position="5"/>
        <end position="364"/>
    </location>
</feature>
<keyword evidence="1" id="KW-1133">Transmembrane helix</keyword>
<dbReference type="Proteomes" id="UP000000536">
    <property type="component" value="Chromosome"/>
</dbReference>
<feature type="transmembrane region" description="Helical" evidence="1">
    <location>
        <begin position="113"/>
        <end position="132"/>
    </location>
</feature>
<gene>
    <name evidence="3" type="ordered locus">TK1787</name>
</gene>
<evidence type="ECO:0000313" key="3">
    <source>
        <dbReference type="EMBL" id="BAD85976.1"/>
    </source>
</evidence>
<dbReference type="PANTHER" id="PTHR42204:SF1">
    <property type="entry name" value="INTEGRAL MEMBRANE PROTEIN"/>
    <property type="match status" value="1"/>
</dbReference>
<keyword evidence="4" id="KW-1185">Reference proteome</keyword>
<evidence type="ECO:0000313" key="4">
    <source>
        <dbReference type="Proteomes" id="UP000000536"/>
    </source>
</evidence>